<organism evidence="2 3">
    <name type="scientific">Aliiglaciecola lipolytica E3</name>
    <dbReference type="NCBI Taxonomy" id="1127673"/>
    <lineage>
        <taxon>Bacteria</taxon>
        <taxon>Pseudomonadati</taxon>
        <taxon>Pseudomonadota</taxon>
        <taxon>Gammaproteobacteria</taxon>
        <taxon>Alteromonadales</taxon>
        <taxon>Alteromonadaceae</taxon>
        <taxon>Aliiglaciecola</taxon>
    </lineage>
</organism>
<dbReference type="InterPro" id="IPR029057">
    <property type="entry name" value="PRTase-like"/>
</dbReference>
<dbReference type="EMBL" id="BAEN01000068">
    <property type="protein sequence ID" value="GAC16310.1"/>
    <property type="molecule type" value="Genomic_DNA"/>
</dbReference>
<dbReference type="AlphaFoldDB" id="K6YYN6"/>
<comment type="caution">
    <text evidence="2">The sequence shown here is derived from an EMBL/GenBank/DDBJ whole genome shotgun (WGS) entry which is preliminary data.</text>
</comment>
<keyword evidence="3" id="KW-1185">Reference proteome</keyword>
<evidence type="ECO:0000313" key="3">
    <source>
        <dbReference type="Proteomes" id="UP000006334"/>
    </source>
</evidence>
<dbReference type="SUPFAM" id="SSF53271">
    <property type="entry name" value="PRTase-like"/>
    <property type="match status" value="1"/>
</dbReference>
<gene>
    <name evidence="2" type="ORF">GLIP_3699</name>
</gene>
<evidence type="ECO:0000313" key="2">
    <source>
        <dbReference type="EMBL" id="GAC16310.1"/>
    </source>
</evidence>
<evidence type="ECO:0000256" key="1">
    <source>
        <dbReference type="ARBA" id="ARBA00008007"/>
    </source>
</evidence>
<dbReference type="PANTHER" id="PTHR47505:SF1">
    <property type="entry name" value="DNA UTILIZATION PROTEIN YHGH"/>
    <property type="match status" value="1"/>
</dbReference>
<dbReference type="STRING" id="1127673.GLIP_3699"/>
<dbReference type="CDD" id="cd06223">
    <property type="entry name" value="PRTases_typeI"/>
    <property type="match status" value="1"/>
</dbReference>
<accession>K6YYN6</accession>
<dbReference type="Proteomes" id="UP000006334">
    <property type="component" value="Unassembled WGS sequence"/>
</dbReference>
<protein>
    <recommendedName>
        <fullName evidence="4">ComF family protein</fullName>
    </recommendedName>
</protein>
<reference evidence="2 3" key="1">
    <citation type="journal article" date="2017" name="Antonie Van Leeuwenhoek">
        <title>Rhizobium rhizosphaerae sp. nov., a novel species isolated from rice rhizosphere.</title>
        <authorList>
            <person name="Zhao J.J."/>
            <person name="Zhang J."/>
            <person name="Zhang R.J."/>
            <person name="Zhang C.W."/>
            <person name="Yin H.Q."/>
            <person name="Zhang X.X."/>
        </authorList>
    </citation>
    <scope>NUCLEOTIDE SEQUENCE [LARGE SCALE GENOMIC DNA]</scope>
    <source>
        <strain evidence="2 3">E3</strain>
    </source>
</reference>
<proteinExistence type="inferred from homology"/>
<sequence>MDIIHYFSSRWNTNKWNSFAKKMRICLELNQHCLICQQSSAFLICHYCETDIDYYKLINFQHNLLNNMSIRLGLTVSEFDQLIAISDYQWPLANLITQLKFNAKSTHARGLAQLFYDHGLPSVTKLPEAIIPIPLHKTRLAQRKYNQAAVIALEIAKMSQIPCLPDVLHRTKNTSAQTELSASERQKNTQGAFTLNKTLTDGISHIALFDDVITTGATISSAAAALRSHYPKMQIDAWSICITPKREK</sequence>
<evidence type="ECO:0008006" key="4">
    <source>
        <dbReference type="Google" id="ProtNLM"/>
    </source>
</evidence>
<dbReference type="InterPro" id="IPR000836">
    <property type="entry name" value="PRTase_dom"/>
</dbReference>
<dbReference type="Gene3D" id="3.40.50.2020">
    <property type="match status" value="1"/>
</dbReference>
<name>K6YYN6_9ALTE</name>
<comment type="similarity">
    <text evidence="1">Belongs to the ComF/GntX family.</text>
</comment>
<dbReference type="PANTHER" id="PTHR47505">
    <property type="entry name" value="DNA UTILIZATION PROTEIN YHGH"/>
    <property type="match status" value="1"/>
</dbReference>
<dbReference type="eggNOG" id="COG1040">
    <property type="taxonomic scope" value="Bacteria"/>
</dbReference>
<dbReference type="InterPro" id="IPR051910">
    <property type="entry name" value="ComF/GntX_DNA_util-trans"/>
</dbReference>